<protein>
    <submittedName>
        <fullName evidence="2">Uncharacterized protein</fullName>
    </submittedName>
</protein>
<dbReference type="EMBL" id="GBRH01254559">
    <property type="protein sequence ID" value="JAD43336.1"/>
    <property type="molecule type" value="Transcribed_RNA"/>
</dbReference>
<sequence length="142" mass="14438">MDLISGAAVRASPAAGAEEWEPEPTPAAMDLVGGVAVRASPMASAEEREPESTLTAMDLASGAAVRASPAMGAEEREPEPTPAAMDLASGAVGGDRGARPTPPATGARGWRVTAMGSCWSELRHGNGELLAPAPARWMDGFD</sequence>
<name>A0A0A8ZWY2_ARUDO</name>
<feature type="region of interest" description="Disordered" evidence="1">
    <location>
        <begin position="1"/>
        <end position="27"/>
    </location>
</feature>
<reference evidence="2" key="2">
    <citation type="journal article" date="2015" name="Data Brief">
        <title>Shoot transcriptome of the giant reed, Arundo donax.</title>
        <authorList>
            <person name="Barrero R.A."/>
            <person name="Guerrero F.D."/>
            <person name="Moolhuijzen P."/>
            <person name="Goolsby J.A."/>
            <person name="Tidwell J."/>
            <person name="Bellgard S.E."/>
            <person name="Bellgard M.I."/>
        </authorList>
    </citation>
    <scope>NUCLEOTIDE SEQUENCE</scope>
    <source>
        <tissue evidence="2">Shoot tissue taken approximately 20 cm above the soil surface</tissue>
    </source>
</reference>
<dbReference type="AlphaFoldDB" id="A0A0A8ZWY2"/>
<organism evidence="2">
    <name type="scientific">Arundo donax</name>
    <name type="common">Giant reed</name>
    <name type="synonym">Donax arundinaceus</name>
    <dbReference type="NCBI Taxonomy" id="35708"/>
    <lineage>
        <taxon>Eukaryota</taxon>
        <taxon>Viridiplantae</taxon>
        <taxon>Streptophyta</taxon>
        <taxon>Embryophyta</taxon>
        <taxon>Tracheophyta</taxon>
        <taxon>Spermatophyta</taxon>
        <taxon>Magnoliopsida</taxon>
        <taxon>Liliopsida</taxon>
        <taxon>Poales</taxon>
        <taxon>Poaceae</taxon>
        <taxon>PACMAD clade</taxon>
        <taxon>Arundinoideae</taxon>
        <taxon>Arundineae</taxon>
        <taxon>Arundo</taxon>
    </lineage>
</organism>
<reference evidence="2" key="1">
    <citation type="submission" date="2014-09" db="EMBL/GenBank/DDBJ databases">
        <authorList>
            <person name="Magalhaes I.L.F."/>
            <person name="Oliveira U."/>
            <person name="Santos F.R."/>
            <person name="Vidigal T.H.D.A."/>
            <person name="Brescovit A.D."/>
            <person name="Santos A.J."/>
        </authorList>
    </citation>
    <scope>NUCLEOTIDE SEQUENCE</scope>
    <source>
        <tissue evidence="2">Shoot tissue taken approximately 20 cm above the soil surface</tissue>
    </source>
</reference>
<feature type="region of interest" description="Disordered" evidence="1">
    <location>
        <begin position="61"/>
        <end position="109"/>
    </location>
</feature>
<evidence type="ECO:0000313" key="2">
    <source>
        <dbReference type="EMBL" id="JAD43336.1"/>
    </source>
</evidence>
<feature type="compositionally biased region" description="Low complexity" evidence="1">
    <location>
        <begin position="1"/>
        <end position="17"/>
    </location>
</feature>
<evidence type="ECO:0000256" key="1">
    <source>
        <dbReference type="SAM" id="MobiDB-lite"/>
    </source>
</evidence>
<accession>A0A0A8ZWY2</accession>
<proteinExistence type="predicted"/>